<reference evidence="1 2" key="1">
    <citation type="journal article" date="2021" name="Nat. Commun.">
        <title>Genetic determinants of endophytism in the Arabidopsis root mycobiome.</title>
        <authorList>
            <person name="Mesny F."/>
            <person name="Miyauchi S."/>
            <person name="Thiergart T."/>
            <person name="Pickel B."/>
            <person name="Atanasova L."/>
            <person name="Karlsson M."/>
            <person name="Huettel B."/>
            <person name="Barry K.W."/>
            <person name="Haridas S."/>
            <person name="Chen C."/>
            <person name="Bauer D."/>
            <person name="Andreopoulos W."/>
            <person name="Pangilinan J."/>
            <person name="LaButti K."/>
            <person name="Riley R."/>
            <person name="Lipzen A."/>
            <person name="Clum A."/>
            <person name="Drula E."/>
            <person name="Henrissat B."/>
            <person name="Kohler A."/>
            <person name="Grigoriev I.V."/>
            <person name="Martin F.M."/>
            <person name="Hacquard S."/>
        </authorList>
    </citation>
    <scope>NUCLEOTIDE SEQUENCE [LARGE SCALE GENOMIC DNA]</scope>
    <source>
        <strain evidence="1 2">MPI-SDFR-AT-0079</strain>
    </source>
</reference>
<sequence length="108" mass="12381">MDQTSEELQKRLSEAIFERGEKQKELDSVLEFLQAIDDANLDQMSGSASSARSRIKKQKAKTVKEEKEEYERRRDEIEVSMAQMMRKIVELQEALGTQNVDSVAEGNN</sequence>
<gene>
    <name evidence="1" type="ORF">F5144DRAFT_492211</name>
</gene>
<evidence type="ECO:0000313" key="1">
    <source>
        <dbReference type="EMBL" id="KAH6628107.1"/>
    </source>
</evidence>
<name>A0ACB7P2G1_9PEZI</name>
<evidence type="ECO:0000313" key="2">
    <source>
        <dbReference type="Proteomes" id="UP000724584"/>
    </source>
</evidence>
<proteinExistence type="predicted"/>
<dbReference type="Proteomes" id="UP000724584">
    <property type="component" value="Unassembled WGS sequence"/>
</dbReference>
<comment type="caution">
    <text evidence="1">The sequence shown here is derived from an EMBL/GenBank/DDBJ whole genome shotgun (WGS) entry which is preliminary data.</text>
</comment>
<organism evidence="1 2">
    <name type="scientific">Chaetomium tenue</name>
    <dbReference type="NCBI Taxonomy" id="1854479"/>
    <lineage>
        <taxon>Eukaryota</taxon>
        <taxon>Fungi</taxon>
        <taxon>Dikarya</taxon>
        <taxon>Ascomycota</taxon>
        <taxon>Pezizomycotina</taxon>
        <taxon>Sordariomycetes</taxon>
        <taxon>Sordariomycetidae</taxon>
        <taxon>Sordariales</taxon>
        <taxon>Chaetomiaceae</taxon>
        <taxon>Chaetomium</taxon>
    </lineage>
</organism>
<accession>A0ACB7P2G1</accession>
<protein>
    <submittedName>
        <fullName evidence="1">Uncharacterized protein</fullName>
    </submittedName>
</protein>
<keyword evidence="2" id="KW-1185">Reference proteome</keyword>
<dbReference type="EMBL" id="JAGIZQ010000005">
    <property type="protein sequence ID" value="KAH6628107.1"/>
    <property type="molecule type" value="Genomic_DNA"/>
</dbReference>